<gene>
    <name evidence="1" type="ORF">DILT_LOCUS12472</name>
</gene>
<proteinExistence type="predicted"/>
<protein>
    <submittedName>
        <fullName evidence="1">Uncharacterized protein</fullName>
    </submittedName>
</protein>
<accession>A0A3P7MFE9</accession>
<evidence type="ECO:0000313" key="1">
    <source>
        <dbReference type="EMBL" id="VDN16641.1"/>
    </source>
</evidence>
<organism evidence="1 2">
    <name type="scientific">Dibothriocephalus latus</name>
    <name type="common">Fish tapeworm</name>
    <name type="synonym">Diphyllobothrium latum</name>
    <dbReference type="NCBI Taxonomy" id="60516"/>
    <lineage>
        <taxon>Eukaryota</taxon>
        <taxon>Metazoa</taxon>
        <taxon>Spiralia</taxon>
        <taxon>Lophotrochozoa</taxon>
        <taxon>Platyhelminthes</taxon>
        <taxon>Cestoda</taxon>
        <taxon>Eucestoda</taxon>
        <taxon>Diphyllobothriidea</taxon>
        <taxon>Diphyllobothriidae</taxon>
        <taxon>Dibothriocephalus</taxon>
    </lineage>
</organism>
<dbReference type="EMBL" id="UYRU01066577">
    <property type="protein sequence ID" value="VDN16641.1"/>
    <property type="molecule type" value="Genomic_DNA"/>
</dbReference>
<reference evidence="1 2" key="1">
    <citation type="submission" date="2018-11" db="EMBL/GenBank/DDBJ databases">
        <authorList>
            <consortium name="Pathogen Informatics"/>
        </authorList>
    </citation>
    <scope>NUCLEOTIDE SEQUENCE [LARGE SCALE GENOMIC DNA]</scope>
</reference>
<dbReference type="Proteomes" id="UP000281553">
    <property type="component" value="Unassembled WGS sequence"/>
</dbReference>
<sequence length="207" mass="22596">MSRGLTGAWSMVGNSTNQCIDLAPVVRVDAQPVTSADWATAPLATTVQNGQVDGKFFSVDISKIPEAKEQKPTSAGAAVRRMFSRVASPNLPKPHRYRALHLSQAFNTSQNNGTTADVVRIPGRPSSMEFLDLCRTDLSERSYLLPSDASHLGLALKELEAPKQHFVQHALWMALINSHFHACAHYLVLPAAILRFAAVPPYPQTKP</sequence>
<evidence type="ECO:0000313" key="2">
    <source>
        <dbReference type="Proteomes" id="UP000281553"/>
    </source>
</evidence>
<name>A0A3P7MFE9_DIBLA</name>
<dbReference type="AlphaFoldDB" id="A0A3P7MFE9"/>
<keyword evidence="2" id="KW-1185">Reference proteome</keyword>